<comment type="subcellular location">
    <subcellularLocation>
        <location evidence="1">Cell envelope</location>
    </subcellularLocation>
</comment>
<organism evidence="3 4">
    <name type="scientific">Ancylobacter crimeensis</name>
    <dbReference type="NCBI Taxonomy" id="2579147"/>
    <lineage>
        <taxon>Bacteria</taxon>
        <taxon>Pseudomonadati</taxon>
        <taxon>Pseudomonadota</taxon>
        <taxon>Alphaproteobacteria</taxon>
        <taxon>Hyphomicrobiales</taxon>
        <taxon>Xanthobacteraceae</taxon>
        <taxon>Ancylobacter</taxon>
    </lineage>
</organism>
<dbReference type="EMBL" id="JALKCH010000011">
    <property type="protein sequence ID" value="MCK0198489.1"/>
    <property type="molecule type" value="Genomic_DNA"/>
</dbReference>
<evidence type="ECO:0000259" key="2">
    <source>
        <dbReference type="Pfam" id="PF07940"/>
    </source>
</evidence>
<dbReference type="RefSeq" id="WP_247030384.1">
    <property type="nucleotide sequence ID" value="NZ_JALKCH010000011.1"/>
</dbReference>
<dbReference type="InterPro" id="IPR008929">
    <property type="entry name" value="Chondroitin_lyas"/>
</dbReference>
<protein>
    <submittedName>
        <fullName evidence="3">Heparinase II/III family protein</fullName>
    </submittedName>
</protein>
<name>A0ABT0DF41_9HYPH</name>
<dbReference type="Gene3D" id="1.50.10.100">
    <property type="entry name" value="Chondroitin AC/alginate lyase"/>
    <property type="match status" value="1"/>
</dbReference>
<feature type="domain" description="Heparinase II/III-like C-terminal" evidence="2">
    <location>
        <begin position="314"/>
        <end position="564"/>
    </location>
</feature>
<dbReference type="Gene3D" id="2.70.98.70">
    <property type="match status" value="1"/>
</dbReference>
<sequence>MILREAYSDRARLALFVTEAGWRTVRTHATVHSAGPWRMATIPVPGRLLIAPQDLRTGDATRAGEIYSGRFAFAGKVAQAGGRSPFEIEPPSREWAEELMSFGWLRHLRAAETPVARANARALVGDWIAMRGHRQPVARAPEVAARRIISWLTQAQLLLQDADQAFFRRVVQCLTAQVRHLKSTEARIRDGYPRLLAVMALNFAGLCMADQARLQRYAQRRLVEELERQILPDGGHISRNPGVLVELLLDLLPLRQAFHARNVPPPGALINAIDRMMPMLRFFRHGDGAFALFNGMGPTPADSLATVLAYDDARGAPVANAPHSGYQRVEAGGTVILADTGAPPAMAASHEAHAGCLSFELSSGRHRLVVNCGMPANGRDAWRPMARRTAAHSTLTVEDASSCRFIADGLMMRLCGTPVVEGPTEVRVERFEREGAQVVRASHDGYAKRFGIVHQRSWRLAPGGMRIDGEDLLRPARGESFEGDAPDSFAVRFHLHHAVAPSRLPDGHTVQLLLPNGERWIFAAPNLRIDIEESLVLAATGGARRSDQLVITGRVRNLPRLVWTFMRAEDLPPPRDKSPARR</sequence>
<dbReference type="Proteomes" id="UP001203284">
    <property type="component" value="Unassembled WGS sequence"/>
</dbReference>
<proteinExistence type="predicted"/>
<accession>A0ABT0DF41</accession>
<evidence type="ECO:0000313" key="3">
    <source>
        <dbReference type="EMBL" id="MCK0198489.1"/>
    </source>
</evidence>
<dbReference type="Pfam" id="PF07940">
    <property type="entry name" value="Hepar_II_III_C"/>
    <property type="match status" value="1"/>
</dbReference>
<gene>
    <name evidence="3" type="ORF">MWN34_16370</name>
</gene>
<reference evidence="3 4" key="1">
    <citation type="submission" date="2022-04" db="EMBL/GenBank/DDBJ databases">
        <authorList>
            <person name="Grouzdev D.S."/>
            <person name="Pantiukh K.S."/>
            <person name="Krutkina M.S."/>
        </authorList>
    </citation>
    <scope>NUCLEOTIDE SEQUENCE [LARGE SCALE GENOMIC DNA]</scope>
    <source>
        <strain evidence="3 4">6x-1</strain>
    </source>
</reference>
<evidence type="ECO:0000256" key="1">
    <source>
        <dbReference type="ARBA" id="ARBA00004196"/>
    </source>
</evidence>
<comment type="caution">
    <text evidence="3">The sequence shown here is derived from an EMBL/GenBank/DDBJ whole genome shotgun (WGS) entry which is preliminary data.</text>
</comment>
<keyword evidence="4" id="KW-1185">Reference proteome</keyword>
<dbReference type="InterPro" id="IPR012480">
    <property type="entry name" value="Hepar_II_III_C"/>
</dbReference>
<evidence type="ECO:0000313" key="4">
    <source>
        <dbReference type="Proteomes" id="UP001203284"/>
    </source>
</evidence>